<dbReference type="PANTHER" id="PTHR42718">
    <property type="entry name" value="MAJOR FACILITATOR SUPERFAMILY MULTIDRUG TRANSPORTER MFSC"/>
    <property type="match status" value="1"/>
</dbReference>
<dbReference type="Proteomes" id="UP000238164">
    <property type="component" value="Chromosome 1"/>
</dbReference>
<dbReference type="EMBL" id="LT985188">
    <property type="protein sequence ID" value="SPD88054.1"/>
    <property type="molecule type" value="Genomic_DNA"/>
</dbReference>
<dbReference type="SUPFAM" id="SSF103473">
    <property type="entry name" value="MFS general substrate transporter"/>
    <property type="match status" value="1"/>
</dbReference>
<dbReference type="InterPro" id="IPR020846">
    <property type="entry name" value="MFS_dom"/>
</dbReference>
<proteinExistence type="predicted"/>
<evidence type="ECO:0000313" key="8">
    <source>
        <dbReference type="EMBL" id="SPD88054.1"/>
    </source>
</evidence>
<feature type="domain" description="Major facilitator superfamily (MFS) profile" evidence="7">
    <location>
        <begin position="14"/>
        <end position="413"/>
    </location>
</feature>
<feature type="transmembrane region" description="Helical" evidence="6">
    <location>
        <begin position="12"/>
        <end position="39"/>
    </location>
</feature>
<keyword evidence="2" id="KW-0813">Transport</keyword>
<evidence type="ECO:0000256" key="1">
    <source>
        <dbReference type="ARBA" id="ARBA00004651"/>
    </source>
</evidence>
<feature type="transmembrane region" description="Helical" evidence="6">
    <location>
        <begin position="255"/>
        <end position="276"/>
    </location>
</feature>
<dbReference type="RefSeq" id="WP_231935665.1">
    <property type="nucleotide sequence ID" value="NZ_BAAAGO010000061.1"/>
</dbReference>
<evidence type="ECO:0000259" key="7">
    <source>
        <dbReference type="PROSITE" id="PS50850"/>
    </source>
</evidence>
<evidence type="ECO:0000256" key="2">
    <source>
        <dbReference type="ARBA" id="ARBA00022448"/>
    </source>
</evidence>
<evidence type="ECO:0000256" key="3">
    <source>
        <dbReference type="ARBA" id="ARBA00022692"/>
    </source>
</evidence>
<dbReference type="Pfam" id="PF07690">
    <property type="entry name" value="MFS_1"/>
    <property type="match status" value="1"/>
</dbReference>
<name>A0A2N9JJ06_9ACTN</name>
<keyword evidence="9" id="KW-1185">Reference proteome</keyword>
<feature type="transmembrane region" description="Helical" evidence="6">
    <location>
        <begin position="45"/>
        <end position="68"/>
    </location>
</feature>
<dbReference type="GO" id="GO:0005886">
    <property type="term" value="C:plasma membrane"/>
    <property type="evidence" value="ECO:0007669"/>
    <property type="project" value="UniProtKB-SubCell"/>
</dbReference>
<evidence type="ECO:0000256" key="5">
    <source>
        <dbReference type="ARBA" id="ARBA00023136"/>
    </source>
</evidence>
<gene>
    <name evidence="8" type="ORF">MPLG2_3024</name>
</gene>
<feature type="transmembrane region" description="Helical" evidence="6">
    <location>
        <begin position="224"/>
        <end position="243"/>
    </location>
</feature>
<dbReference type="PROSITE" id="PS50850">
    <property type="entry name" value="MFS"/>
    <property type="match status" value="1"/>
</dbReference>
<dbReference type="AlphaFoldDB" id="A0A2N9JJ06"/>
<dbReference type="Gene3D" id="1.20.1250.20">
    <property type="entry name" value="MFS general substrate transporter like domains"/>
    <property type="match status" value="1"/>
</dbReference>
<feature type="transmembrane region" description="Helical" evidence="6">
    <location>
        <begin position="166"/>
        <end position="188"/>
    </location>
</feature>
<feature type="transmembrane region" description="Helical" evidence="6">
    <location>
        <begin position="313"/>
        <end position="337"/>
    </location>
</feature>
<comment type="subcellular location">
    <subcellularLocation>
        <location evidence="1">Cell membrane</location>
        <topology evidence="1">Multi-pass membrane protein</topology>
    </subcellularLocation>
</comment>
<dbReference type="InterPro" id="IPR036259">
    <property type="entry name" value="MFS_trans_sf"/>
</dbReference>
<evidence type="ECO:0000256" key="4">
    <source>
        <dbReference type="ARBA" id="ARBA00022989"/>
    </source>
</evidence>
<accession>A0A2N9JJ06</accession>
<feature type="transmembrane region" description="Helical" evidence="6">
    <location>
        <begin position="105"/>
        <end position="126"/>
    </location>
</feature>
<dbReference type="KEGG" id="mgg:MPLG2_3024"/>
<dbReference type="InterPro" id="IPR011701">
    <property type="entry name" value="MFS"/>
</dbReference>
<organism evidence="8 9">
    <name type="scientific">Micropruina glycogenica</name>
    <dbReference type="NCBI Taxonomy" id="75385"/>
    <lineage>
        <taxon>Bacteria</taxon>
        <taxon>Bacillati</taxon>
        <taxon>Actinomycetota</taxon>
        <taxon>Actinomycetes</taxon>
        <taxon>Propionibacteriales</taxon>
        <taxon>Nocardioidaceae</taxon>
        <taxon>Micropruina</taxon>
    </lineage>
</organism>
<keyword evidence="4 6" id="KW-1133">Transmembrane helix</keyword>
<dbReference type="GO" id="GO:0022857">
    <property type="term" value="F:transmembrane transporter activity"/>
    <property type="evidence" value="ECO:0007669"/>
    <property type="project" value="InterPro"/>
</dbReference>
<dbReference type="PANTHER" id="PTHR42718:SF9">
    <property type="entry name" value="MAJOR FACILITATOR SUPERFAMILY MULTIDRUG TRANSPORTER MFSC"/>
    <property type="match status" value="1"/>
</dbReference>
<protein>
    <submittedName>
        <fullName evidence="8">Major facilitator superfamily MFS_1</fullName>
    </submittedName>
</protein>
<evidence type="ECO:0000313" key="9">
    <source>
        <dbReference type="Proteomes" id="UP000238164"/>
    </source>
</evidence>
<feature type="transmembrane region" description="Helical" evidence="6">
    <location>
        <begin position="288"/>
        <end position="307"/>
    </location>
</feature>
<evidence type="ECO:0000256" key="6">
    <source>
        <dbReference type="SAM" id="Phobius"/>
    </source>
</evidence>
<reference evidence="8 9" key="1">
    <citation type="submission" date="2018-02" db="EMBL/GenBank/DDBJ databases">
        <authorList>
            <person name="Cohen D.B."/>
            <person name="Kent A.D."/>
        </authorList>
    </citation>
    <scope>NUCLEOTIDE SEQUENCE [LARGE SCALE GENOMIC DNA]</scope>
    <source>
        <strain evidence="8">1</strain>
    </source>
</reference>
<feature type="transmembrane region" description="Helical" evidence="6">
    <location>
        <begin position="80"/>
        <end position="99"/>
    </location>
</feature>
<dbReference type="CDD" id="cd06174">
    <property type="entry name" value="MFS"/>
    <property type="match status" value="1"/>
</dbReference>
<feature type="transmembrane region" description="Helical" evidence="6">
    <location>
        <begin position="349"/>
        <end position="372"/>
    </location>
</feature>
<keyword evidence="5 6" id="KW-0472">Membrane</keyword>
<feature type="transmembrane region" description="Helical" evidence="6">
    <location>
        <begin position="138"/>
        <end position="160"/>
    </location>
</feature>
<keyword evidence="3 6" id="KW-0812">Transmembrane</keyword>
<sequence length="449" mass="48575">MSEPAKVTRSALIVWGVAVGAYMLTVFIRSSLSVAGLLAADRFGITAAQLSFFTTLQLLVYAAMQVPAGLAIDRFGPRRALIAGITVLTLAQVGFALALTYPAAIIARVFIGGGDAVIFTSVLRLVSSWFPMMRIPLFTQFTGQLGQIGAMAATVPMTLLLRDVGWTATFATPAALGVVFVLLLLVLVRDTPTRRTQPGPPISRRRVVSTIVEVWARSGTKMGFWVHFSTPFSVMVFALLWGYPFLVQGQATDPIAAGVLLLLATFVSMLTAPLIGQFVAYRPFHRSTLVLASLAVQMVVWAAVLLWPGPAPLWLLVVLAAVIGVGGPVSMIGFDYARTSNPPAQLGGANGIVNQGGFIATVLVVSAVGVILDRLTPPGQPYGREAFGWAMSAQFLLWTIGIVQVARYRVRTRREFHDLDADGYERFRHHDLSVDWNLSVRPPIDRRDD</sequence>
<feature type="transmembrane region" description="Helical" evidence="6">
    <location>
        <begin position="387"/>
        <end position="406"/>
    </location>
</feature>